<comment type="caution">
    <text evidence="2">The sequence shown here is derived from an EMBL/GenBank/DDBJ whole genome shotgun (WGS) entry which is preliminary data.</text>
</comment>
<feature type="transmembrane region" description="Helical" evidence="1">
    <location>
        <begin position="42"/>
        <end position="58"/>
    </location>
</feature>
<organism evidence="2 3">
    <name type="scientific">Flavobacterium pectinovorum</name>
    <dbReference type="NCBI Taxonomy" id="29533"/>
    <lineage>
        <taxon>Bacteria</taxon>
        <taxon>Pseudomonadati</taxon>
        <taxon>Bacteroidota</taxon>
        <taxon>Flavobacteriia</taxon>
        <taxon>Flavobacteriales</taxon>
        <taxon>Flavobacteriaceae</taxon>
        <taxon>Flavobacterium</taxon>
    </lineage>
</organism>
<evidence type="ECO:0000313" key="3">
    <source>
        <dbReference type="Proteomes" id="UP000319700"/>
    </source>
</evidence>
<dbReference type="PROSITE" id="PS51257">
    <property type="entry name" value="PROKAR_LIPOPROTEIN"/>
    <property type="match status" value="1"/>
</dbReference>
<dbReference type="Proteomes" id="UP000319700">
    <property type="component" value="Unassembled WGS sequence"/>
</dbReference>
<name>A0A502EF36_9FLAO</name>
<dbReference type="EMBL" id="RCZH01000014">
    <property type="protein sequence ID" value="TPG36278.1"/>
    <property type="molecule type" value="Genomic_DNA"/>
</dbReference>
<keyword evidence="3" id="KW-1185">Reference proteome</keyword>
<dbReference type="RefSeq" id="WP_140510214.1">
    <property type="nucleotide sequence ID" value="NZ_RCZH01000014.1"/>
</dbReference>
<gene>
    <name evidence="2" type="ORF">EAH81_19585</name>
</gene>
<sequence>MKTISTSVIEKIFNFVFVTVACAGLGYSLMNQFILNHPNKDLLLVMICLFFASIASWQRKKYSKE</sequence>
<evidence type="ECO:0000256" key="1">
    <source>
        <dbReference type="SAM" id="Phobius"/>
    </source>
</evidence>
<accession>A0A502EF36</accession>
<reference evidence="2 3" key="1">
    <citation type="journal article" date="2019" name="Environ. Microbiol.">
        <title>Species interactions and distinct microbial communities in high Arctic permafrost affected cryosols are associated with the CH4 and CO2 gas fluxes.</title>
        <authorList>
            <person name="Altshuler I."/>
            <person name="Hamel J."/>
            <person name="Turney S."/>
            <person name="Magnuson E."/>
            <person name="Levesque R."/>
            <person name="Greer C."/>
            <person name="Whyte L.G."/>
        </authorList>
    </citation>
    <scope>NUCLEOTIDE SEQUENCE [LARGE SCALE GENOMIC DNA]</scope>
    <source>
        <strain evidence="2 3">42</strain>
    </source>
</reference>
<protein>
    <submittedName>
        <fullName evidence="2">Uncharacterized protein</fullName>
    </submittedName>
</protein>
<keyword evidence="1" id="KW-0812">Transmembrane</keyword>
<dbReference type="AlphaFoldDB" id="A0A502EF36"/>
<keyword evidence="1" id="KW-0472">Membrane</keyword>
<evidence type="ECO:0000313" key="2">
    <source>
        <dbReference type="EMBL" id="TPG36278.1"/>
    </source>
</evidence>
<proteinExistence type="predicted"/>
<feature type="transmembrane region" description="Helical" evidence="1">
    <location>
        <begin position="12"/>
        <end position="30"/>
    </location>
</feature>
<dbReference type="OrthoDB" id="1370159at2"/>
<keyword evidence="1" id="KW-1133">Transmembrane helix</keyword>